<feature type="compositionally biased region" description="Low complexity" evidence="2">
    <location>
        <begin position="1"/>
        <end position="11"/>
    </location>
</feature>
<evidence type="ECO:0000313" key="4">
    <source>
        <dbReference type="EMBL" id="BAD16901.1"/>
    </source>
</evidence>
<dbReference type="InterPro" id="IPR007592">
    <property type="entry name" value="GEBP"/>
</dbReference>
<proteinExistence type="inferred from homology"/>
<dbReference type="InterPro" id="IPR053932">
    <property type="entry name" value="GeBP-like_DBD"/>
</dbReference>
<dbReference type="GO" id="GO:0006355">
    <property type="term" value="P:regulation of DNA-templated transcription"/>
    <property type="evidence" value="ECO:0007669"/>
    <property type="project" value="InterPro"/>
</dbReference>
<reference evidence="4" key="1">
    <citation type="submission" date="2001-08" db="EMBL/GenBank/DDBJ databases">
        <title>Oryza sativa nipponbare(GA3) genomic DNA, chromosome 2, BAC clone:OJ1079_F11.</title>
        <authorList>
            <person name="Sasaki T."/>
            <person name="Matsumoto T."/>
            <person name="Yamamoto K."/>
        </authorList>
    </citation>
    <scope>NUCLEOTIDE SEQUENCE</scope>
</reference>
<comment type="similarity">
    <text evidence="1">Belongs to the GeBP family.</text>
</comment>
<reference evidence="5" key="2">
    <citation type="submission" date="2001-08" db="EMBL/GenBank/DDBJ databases">
        <title>Oryza sativa nipponbare(GA3) genomic DNA, chromosome 2, BAC clone:OJ1767_D02.</title>
        <authorList>
            <person name="Sasaki T."/>
            <person name="Matsumoto T."/>
            <person name="Yamamoto K."/>
        </authorList>
    </citation>
    <scope>NUCLEOTIDE SEQUENCE</scope>
</reference>
<feature type="domain" description="Glabrous enhancer-binding protein-like DBD" evidence="3">
    <location>
        <begin position="124"/>
        <end position="211"/>
    </location>
</feature>
<dbReference type="Pfam" id="PF04504">
    <property type="entry name" value="GeBP-like_DBD"/>
    <property type="match status" value="1"/>
</dbReference>
<feature type="compositionally biased region" description="Basic residues" evidence="2">
    <location>
        <begin position="12"/>
        <end position="32"/>
    </location>
</feature>
<feature type="region of interest" description="Disordered" evidence="2">
    <location>
        <begin position="1"/>
        <end position="120"/>
    </location>
</feature>
<dbReference type="Proteomes" id="UP000000763">
    <property type="component" value="Chromosome 2"/>
</dbReference>
<feature type="compositionally biased region" description="Low complexity" evidence="2">
    <location>
        <begin position="102"/>
        <end position="116"/>
    </location>
</feature>
<dbReference type="EMBL" id="AP004080">
    <property type="protein sequence ID" value="BAD16901.1"/>
    <property type="molecule type" value="Genomic_DNA"/>
</dbReference>
<accession>Q6ZGJ6</accession>
<feature type="compositionally biased region" description="Basic residues" evidence="2">
    <location>
        <begin position="54"/>
        <end position="64"/>
    </location>
</feature>
<dbReference type="HOGENOM" id="CLU_058547_0_0_1"/>
<name>Q6ZGJ6_ORYSJ</name>
<evidence type="ECO:0000256" key="1">
    <source>
        <dbReference type="ARBA" id="ARBA00010820"/>
    </source>
</evidence>
<dbReference type="PANTHER" id="PTHR31662:SF45">
    <property type="entry name" value="OS02G0768700 PROTEIN"/>
    <property type="match status" value="1"/>
</dbReference>
<protein>
    <recommendedName>
        <fullName evidence="3">Glabrous enhancer-binding protein-like DBD domain-containing protein</fullName>
    </recommendedName>
</protein>
<feature type="compositionally biased region" description="Pro residues" evidence="2">
    <location>
        <begin position="74"/>
        <end position="83"/>
    </location>
</feature>
<dbReference type="AlphaFoldDB" id="Q6ZGJ6"/>
<reference evidence="6" key="3">
    <citation type="journal article" date="2005" name="Nature">
        <title>The map-based sequence of the rice genome.</title>
        <authorList>
            <consortium name="International rice genome sequencing project (IRGSP)"/>
            <person name="Matsumoto T."/>
            <person name="Wu J."/>
            <person name="Kanamori H."/>
            <person name="Katayose Y."/>
            <person name="Fujisawa M."/>
            <person name="Namiki N."/>
            <person name="Mizuno H."/>
            <person name="Yamamoto K."/>
            <person name="Antonio B.A."/>
            <person name="Baba T."/>
            <person name="Sakata K."/>
            <person name="Nagamura Y."/>
            <person name="Aoki H."/>
            <person name="Arikawa K."/>
            <person name="Arita K."/>
            <person name="Bito T."/>
            <person name="Chiden Y."/>
            <person name="Fujitsuka N."/>
            <person name="Fukunaka R."/>
            <person name="Hamada M."/>
            <person name="Harada C."/>
            <person name="Hayashi A."/>
            <person name="Hijishita S."/>
            <person name="Honda M."/>
            <person name="Hosokawa S."/>
            <person name="Ichikawa Y."/>
            <person name="Idonuma A."/>
            <person name="Iijima M."/>
            <person name="Ikeda M."/>
            <person name="Ikeno M."/>
            <person name="Ito K."/>
            <person name="Ito S."/>
            <person name="Ito T."/>
            <person name="Ito Y."/>
            <person name="Ito Y."/>
            <person name="Iwabuchi A."/>
            <person name="Kamiya K."/>
            <person name="Karasawa W."/>
            <person name="Kurita K."/>
            <person name="Katagiri S."/>
            <person name="Kikuta A."/>
            <person name="Kobayashi H."/>
            <person name="Kobayashi N."/>
            <person name="Machita K."/>
            <person name="Maehara T."/>
            <person name="Masukawa M."/>
            <person name="Mizubayashi T."/>
            <person name="Mukai Y."/>
            <person name="Nagasaki H."/>
            <person name="Nagata Y."/>
            <person name="Naito S."/>
            <person name="Nakashima M."/>
            <person name="Nakama Y."/>
            <person name="Nakamichi Y."/>
            <person name="Nakamura M."/>
            <person name="Meguro A."/>
            <person name="Negishi M."/>
            <person name="Ohta I."/>
            <person name="Ohta T."/>
            <person name="Okamoto M."/>
            <person name="Ono N."/>
            <person name="Saji S."/>
            <person name="Sakaguchi M."/>
            <person name="Sakai K."/>
            <person name="Shibata M."/>
            <person name="Shimokawa T."/>
            <person name="Song J."/>
            <person name="Takazaki Y."/>
            <person name="Terasawa K."/>
            <person name="Tsugane M."/>
            <person name="Tsuji K."/>
            <person name="Ueda S."/>
            <person name="Waki K."/>
            <person name="Yamagata H."/>
            <person name="Yamamoto M."/>
            <person name="Yamamoto S."/>
            <person name="Yamane H."/>
            <person name="Yoshiki S."/>
            <person name="Yoshihara R."/>
            <person name="Yukawa K."/>
            <person name="Zhong H."/>
            <person name="Yano M."/>
            <person name="Yuan Q."/>
            <person name="Ouyang S."/>
            <person name="Liu J."/>
            <person name="Jones K.M."/>
            <person name="Gansberger K."/>
            <person name="Moffat K."/>
            <person name="Hill J."/>
            <person name="Bera J."/>
            <person name="Fadrosh D."/>
            <person name="Jin S."/>
            <person name="Johri S."/>
            <person name="Kim M."/>
            <person name="Overton L."/>
            <person name="Reardon M."/>
            <person name="Tsitrin T."/>
            <person name="Vuong H."/>
            <person name="Weaver B."/>
            <person name="Ciecko A."/>
            <person name="Tallon L."/>
            <person name="Jackson J."/>
            <person name="Pai G."/>
            <person name="Aken S.V."/>
            <person name="Utterback T."/>
            <person name="Reidmuller S."/>
            <person name="Feldblyum T."/>
            <person name="Hsiao J."/>
            <person name="Zismann V."/>
            <person name="Iobst S."/>
            <person name="de Vazeille A.R."/>
            <person name="Buell C.R."/>
            <person name="Ying K."/>
            <person name="Li Y."/>
            <person name="Lu T."/>
            <person name="Huang Y."/>
            <person name="Zhao Q."/>
            <person name="Feng Q."/>
            <person name="Zhang L."/>
            <person name="Zhu J."/>
            <person name="Weng Q."/>
            <person name="Mu J."/>
            <person name="Lu Y."/>
            <person name="Fan D."/>
            <person name="Liu Y."/>
            <person name="Guan J."/>
            <person name="Zhang Y."/>
            <person name="Yu S."/>
            <person name="Liu X."/>
            <person name="Zhang Y."/>
            <person name="Hong G."/>
            <person name="Han B."/>
            <person name="Choisne N."/>
            <person name="Demange N."/>
            <person name="Orjeda G."/>
            <person name="Samain S."/>
            <person name="Cattolico L."/>
            <person name="Pelletier E."/>
            <person name="Couloux A."/>
            <person name="Segurens B."/>
            <person name="Wincker P."/>
            <person name="D'Hont A."/>
            <person name="Scarpelli C."/>
            <person name="Weissenbach J."/>
            <person name="Salanoubat M."/>
            <person name="Quetier F."/>
            <person name="Yu Y."/>
            <person name="Kim H.R."/>
            <person name="Rambo T."/>
            <person name="Currie J."/>
            <person name="Collura K."/>
            <person name="Luo M."/>
            <person name="Yang T."/>
            <person name="Ammiraju J.S.S."/>
            <person name="Engler F."/>
            <person name="Soderlund C."/>
            <person name="Wing R.A."/>
            <person name="Palmer L.E."/>
            <person name="de la Bastide M."/>
            <person name="Spiegel L."/>
            <person name="Nascimento L."/>
            <person name="Zutavern T."/>
            <person name="O'Shaughnessy A."/>
            <person name="Dike S."/>
            <person name="Dedhia N."/>
            <person name="Preston R."/>
            <person name="Balija V."/>
            <person name="McCombie W.R."/>
            <person name="Chow T."/>
            <person name="Chen H."/>
            <person name="Chung M."/>
            <person name="Chen C."/>
            <person name="Shaw J."/>
            <person name="Wu H."/>
            <person name="Hsiao K."/>
            <person name="Chao Y."/>
            <person name="Chu M."/>
            <person name="Cheng C."/>
            <person name="Hour A."/>
            <person name="Lee P."/>
            <person name="Lin S."/>
            <person name="Lin Y."/>
            <person name="Liou J."/>
            <person name="Liu S."/>
            <person name="Hsing Y."/>
            <person name="Raghuvanshi S."/>
            <person name="Mohanty A."/>
            <person name="Bharti A.K."/>
            <person name="Gaur A."/>
            <person name="Gupta V."/>
            <person name="Kumar D."/>
            <person name="Ravi V."/>
            <person name="Vij S."/>
            <person name="Kapur A."/>
            <person name="Khurana P."/>
            <person name="Khurana P."/>
            <person name="Khurana J.P."/>
            <person name="Tyagi A.K."/>
            <person name="Gaikwad K."/>
            <person name="Singh A."/>
            <person name="Dalal V."/>
            <person name="Srivastava S."/>
            <person name="Dixit A."/>
            <person name="Pal A.K."/>
            <person name="Ghazi I.A."/>
            <person name="Yadav M."/>
            <person name="Pandit A."/>
            <person name="Bhargava A."/>
            <person name="Sureshbabu K."/>
            <person name="Batra K."/>
            <person name="Sharma T.R."/>
            <person name="Mohapatra T."/>
            <person name="Singh N.K."/>
            <person name="Messing J."/>
            <person name="Nelson A.B."/>
            <person name="Fuks G."/>
            <person name="Kavchok S."/>
            <person name="Keizer G."/>
            <person name="Linton E."/>
            <person name="Llaca V."/>
            <person name="Song R."/>
            <person name="Tanyolac B."/>
            <person name="Young S."/>
            <person name="Ho-Il K."/>
            <person name="Hahn J.H."/>
            <person name="Sangsakoo G."/>
            <person name="Vanavichit A."/>
            <person name="de Mattos Luiz.A.T."/>
            <person name="Zimmer P.D."/>
            <person name="Malone G."/>
            <person name="Dellagostin O."/>
            <person name="de Oliveira A.C."/>
            <person name="Bevan M."/>
            <person name="Bancroft I."/>
            <person name="Minx P."/>
            <person name="Cordum H."/>
            <person name="Wilson R."/>
            <person name="Cheng Z."/>
            <person name="Jin W."/>
            <person name="Jiang J."/>
            <person name="Leong S.A."/>
            <person name="Iwama H."/>
            <person name="Gojobori T."/>
            <person name="Itoh T."/>
            <person name="Niimura Y."/>
            <person name="Fujii Y."/>
            <person name="Habara T."/>
            <person name="Sakai H."/>
            <person name="Sato Y."/>
            <person name="Wilson G."/>
            <person name="Kumar K."/>
            <person name="McCouch S."/>
            <person name="Juretic N."/>
            <person name="Hoen D."/>
            <person name="Wright S."/>
            <person name="Bruskiewich R."/>
            <person name="Bureau T."/>
            <person name="Miyao A."/>
            <person name="Hirochika H."/>
            <person name="Nishikawa T."/>
            <person name="Kadowaki K."/>
            <person name="Sugiura M."/>
            <person name="Burr B."/>
            <person name="Sasaki T."/>
        </authorList>
    </citation>
    <scope>NUCLEOTIDE SEQUENCE [LARGE SCALE GENOMIC DNA]</scope>
    <source>
        <strain evidence="6">cv. Nipponbare</strain>
    </source>
</reference>
<reference evidence="6" key="4">
    <citation type="journal article" date="2008" name="Nucleic Acids Res.">
        <title>The rice annotation project database (RAP-DB): 2008 update.</title>
        <authorList>
            <consortium name="The rice annotation project (RAP)"/>
        </authorList>
    </citation>
    <scope>GENOME REANNOTATION</scope>
    <source>
        <strain evidence="6">cv. Nipponbare</strain>
    </source>
</reference>
<dbReference type="PANTHER" id="PTHR31662">
    <property type="entry name" value="BNAANNG10740D PROTEIN-RELATED"/>
    <property type="match status" value="1"/>
</dbReference>
<gene>
    <name evidence="4" type="ORF">OJ1079_F11.1</name>
    <name evidence="5" type="ORF">OJ1767_D02.16</name>
</gene>
<organism evidence="5 6">
    <name type="scientific">Oryza sativa subsp. japonica</name>
    <name type="common">Rice</name>
    <dbReference type="NCBI Taxonomy" id="39947"/>
    <lineage>
        <taxon>Eukaryota</taxon>
        <taxon>Viridiplantae</taxon>
        <taxon>Streptophyta</taxon>
        <taxon>Embryophyta</taxon>
        <taxon>Tracheophyta</taxon>
        <taxon>Spermatophyta</taxon>
        <taxon>Magnoliopsida</taxon>
        <taxon>Liliopsida</taxon>
        <taxon>Poales</taxon>
        <taxon>Poaceae</taxon>
        <taxon>BOP clade</taxon>
        <taxon>Oryzoideae</taxon>
        <taxon>Oryzeae</taxon>
        <taxon>Oryzinae</taxon>
        <taxon>Oryza</taxon>
        <taxon>Oryza sativa</taxon>
    </lineage>
</organism>
<evidence type="ECO:0000313" key="5">
    <source>
        <dbReference type="EMBL" id="BAD16936.1"/>
    </source>
</evidence>
<evidence type="ECO:0000259" key="3">
    <source>
        <dbReference type="Pfam" id="PF04504"/>
    </source>
</evidence>
<dbReference type="EMBL" id="AP004125">
    <property type="protein sequence ID" value="BAD16936.1"/>
    <property type="molecule type" value="Genomic_DNA"/>
</dbReference>
<evidence type="ECO:0000256" key="2">
    <source>
        <dbReference type="SAM" id="MobiDB-lite"/>
    </source>
</evidence>
<evidence type="ECO:0000313" key="6">
    <source>
        <dbReference type="Proteomes" id="UP000000763"/>
    </source>
</evidence>
<sequence>MREAEAASASRAHPRHAAPHRAVPRRAARMPSKRPSQSAMDAGAAPASPSPPRSSKKRSSRPKPRAGDAARHPAPNPSPPPAAAAPASSRSRERERKRRQRGAFADPAAVTAPAAGGQHGGAVQKLWGDADEVALLAGAAAFRARAGHVPRLPDMGALFDSIRGSLSPHIDQAKVYYKLKRLKGKYLHAAPGASAGPHERRVRDLCASVWGADLEPLAEGDDERAAAAAAAAAADQPRTVPDAAAMLPVLTEMLDEYWKTDGRALSSVSLAKGLSLLGTEEARFIEGKWRRQLDSEIQTQMRRHDLAKEVYALLMDAIKALGP</sequence>